<feature type="domain" description="GHMP kinase C-terminal" evidence="12">
    <location>
        <begin position="216"/>
        <end position="281"/>
    </location>
</feature>
<dbReference type="GO" id="GO:0050515">
    <property type="term" value="F:4-(cytidine 5'-diphospho)-2-C-methyl-D-erythritol kinase activity"/>
    <property type="evidence" value="ECO:0007669"/>
    <property type="project" value="UniProtKB-UniRule"/>
</dbReference>
<proteinExistence type="inferred from homology"/>
<evidence type="ECO:0000256" key="3">
    <source>
        <dbReference type="ARBA" id="ARBA00017473"/>
    </source>
</evidence>
<dbReference type="InterPro" id="IPR020568">
    <property type="entry name" value="Ribosomal_Su5_D2-typ_SF"/>
</dbReference>
<evidence type="ECO:0000256" key="2">
    <source>
        <dbReference type="ARBA" id="ARBA00012052"/>
    </source>
</evidence>
<evidence type="ECO:0000256" key="1">
    <source>
        <dbReference type="ARBA" id="ARBA00009684"/>
    </source>
</evidence>
<dbReference type="PANTHER" id="PTHR43527">
    <property type="entry name" value="4-DIPHOSPHOCYTIDYL-2-C-METHYL-D-ERYTHRITOL KINASE, CHLOROPLASTIC"/>
    <property type="match status" value="1"/>
</dbReference>
<dbReference type="PANTHER" id="PTHR43527:SF2">
    <property type="entry name" value="4-DIPHOSPHOCYTIDYL-2-C-METHYL-D-ERYTHRITOL KINASE, CHLOROPLASTIC"/>
    <property type="match status" value="1"/>
</dbReference>
<keyword evidence="4 10" id="KW-0808">Transferase</keyword>
<feature type="active site" evidence="10">
    <location>
        <position position="21"/>
    </location>
</feature>
<evidence type="ECO:0000256" key="6">
    <source>
        <dbReference type="ARBA" id="ARBA00022777"/>
    </source>
</evidence>
<dbReference type="UniPathway" id="UPA00056">
    <property type="reaction ID" value="UER00094"/>
</dbReference>
<organism evidence="13 14">
    <name type="scientific">Vibrio algicola</name>
    <dbReference type="NCBI Taxonomy" id="2662262"/>
    <lineage>
        <taxon>Bacteria</taxon>
        <taxon>Pseudomonadati</taxon>
        <taxon>Pseudomonadota</taxon>
        <taxon>Gammaproteobacteria</taxon>
        <taxon>Vibrionales</taxon>
        <taxon>Vibrionaceae</taxon>
        <taxon>Vibrio</taxon>
    </lineage>
</organism>
<dbReference type="AlphaFoldDB" id="A0A5Q0TBJ1"/>
<dbReference type="RefSeq" id="WP_153446542.1">
    <property type="nucleotide sequence ID" value="NZ_CP045699.1"/>
</dbReference>
<dbReference type="Pfam" id="PF08544">
    <property type="entry name" value="GHMP_kinases_C"/>
    <property type="match status" value="1"/>
</dbReference>
<dbReference type="HAMAP" id="MF_00061">
    <property type="entry name" value="IspE"/>
    <property type="match status" value="1"/>
</dbReference>
<keyword evidence="14" id="KW-1185">Reference proteome</keyword>
<reference evidence="13 14" key="1">
    <citation type="submission" date="2019-10" db="EMBL/GenBank/DDBJ databases">
        <title>Vibrio sp. nov., isolated from Coralline algae surface.</title>
        <authorList>
            <person name="Geng Y."/>
            <person name="Zhang X."/>
        </authorList>
    </citation>
    <scope>NUCLEOTIDE SEQUENCE [LARGE SCALE GENOMIC DNA]</scope>
    <source>
        <strain evidence="13 14">SM1977</strain>
    </source>
</reference>
<dbReference type="InterPro" id="IPR036554">
    <property type="entry name" value="GHMP_kinase_C_sf"/>
</dbReference>
<gene>
    <name evidence="10 13" type="primary">ispE</name>
    <name evidence="13" type="ORF">GFB47_03350</name>
</gene>
<evidence type="ECO:0000313" key="13">
    <source>
        <dbReference type="EMBL" id="QGA64532.1"/>
    </source>
</evidence>
<name>A0A5Q0TBJ1_9VIBR</name>
<dbReference type="InterPro" id="IPR013750">
    <property type="entry name" value="GHMP_kinase_C_dom"/>
</dbReference>
<dbReference type="SUPFAM" id="SSF55060">
    <property type="entry name" value="GHMP Kinase, C-terminal domain"/>
    <property type="match status" value="1"/>
</dbReference>
<dbReference type="InterPro" id="IPR004424">
    <property type="entry name" value="IspE"/>
</dbReference>
<evidence type="ECO:0000259" key="11">
    <source>
        <dbReference type="Pfam" id="PF00288"/>
    </source>
</evidence>
<dbReference type="InterPro" id="IPR006204">
    <property type="entry name" value="GHMP_kinase_N_dom"/>
</dbReference>
<feature type="domain" description="GHMP kinase N-terminal" evidence="11">
    <location>
        <begin position="76"/>
        <end position="166"/>
    </location>
</feature>
<evidence type="ECO:0000259" key="12">
    <source>
        <dbReference type="Pfam" id="PF08544"/>
    </source>
</evidence>
<evidence type="ECO:0000256" key="9">
    <source>
        <dbReference type="ARBA" id="ARBA00032554"/>
    </source>
</evidence>
<dbReference type="SUPFAM" id="SSF54211">
    <property type="entry name" value="Ribosomal protein S5 domain 2-like"/>
    <property type="match status" value="1"/>
</dbReference>
<accession>A0A5Q0TBJ1</accession>
<feature type="active site" evidence="10">
    <location>
        <position position="159"/>
    </location>
</feature>
<dbReference type="Pfam" id="PF00288">
    <property type="entry name" value="GHMP_kinases_N"/>
    <property type="match status" value="1"/>
</dbReference>
<sequence length="316" mass="34520">MPANNIQTLKAKSIAWPSPAKLNLFLYITGRRDNGYHELQTLFQFIDFGDTLFFDVNNTGEITITPAIEGVSLEQNLIWKAANALKVYAQQNGSCGSQSNIEQHKLGVDIQLDKILPMGGGLGGGSSNAATTLVALNTLWNLNIDIDTLAEIGLALGADVPVFVRGQAAFAEGVGEKLEPAHPAEKWYLVLKPDVNIATADIFTHPDLTRNTPKQALSTLLQQGYENDCEKIVTLLYPEVAKQLSWLLQYAPSRLTGTGSCLFAEFDTQQQAEQVLEYLASTEFSNSVFGFIAKGMNTSSLYKTLADYKQANHNSI</sequence>
<comment type="pathway">
    <text evidence="10">Isoprenoid biosynthesis; isopentenyl diphosphate biosynthesis via DXP pathway; isopentenyl diphosphate from 1-deoxy-D-xylulose 5-phosphate: step 3/6.</text>
</comment>
<comment type="catalytic activity">
    <reaction evidence="10">
        <text>4-CDP-2-C-methyl-D-erythritol + ATP = 4-CDP-2-C-methyl-D-erythritol 2-phosphate + ADP + H(+)</text>
        <dbReference type="Rhea" id="RHEA:18437"/>
        <dbReference type="ChEBI" id="CHEBI:15378"/>
        <dbReference type="ChEBI" id="CHEBI:30616"/>
        <dbReference type="ChEBI" id="CHEBI:57823"/>
        <dbReference type="ChEBI" id="CHEBI:57919"/>
        <dbReference type="ChEBI" id="CHEBI:456216"/>
        <dbReference type="EC" id="2.7.1.148"/>
    </reaction>
</comment>
<evidence type="ECO:0000256" key="5">
    <source>
        <dbReference type="ARBA" id="ARBA00022741"/>
    </source>
</evidence>
<feature type="binding site" evidence="10">
    <location>
        <begin position="117"/>
        <end position="127"/>
    </location>
    <ligand>
        <name>ATP</name>
        <dbReference type="ChEBI" id="CHEBI:30616"/>
    </ligand>
</feature>
<dbReference type="GO" id="GO:0019288">
    <property type="term" value="P:isopentenyl diphosphate biosynthetic process, methylerythritol 4-phosphate pathway"/>
    <property type="evidence" value="ECO:0007669"/>
    <property type="project" value="UniProtKB-UniRule"/>
</dbReference>
<dbReference type="GO" id="GO:0016114">
    <property type="term" value="P:terpenoid biosynthetic process"/>
    <property type="evidence" value="ECO:0007669"/>
    <property type="project" value="UniProtKB-UniRule"/>
</dbReference>
<dbReference type="EC" id="2.7.1.148" evidence="2 10"/>
<evidence type="ECO:0000256" key="8">
    <source>
        <dbReference type="ARBA" id="ARBA00023229"/>
    </source>
</evidence>
<protein>
    <recommendedName>
        <fullName evidence="3 10">4-diphosphocytidyl-2-C-methyl-D-erythritol kinase</fullName>
        <shortName evidence="10">CMK</shortName>
        <ecNumber evidence="2 10">2.7.1.148</ecNumber>
    </recommendedName>
    <alternativeName>
        <fullName evidence="9 10">4-(cytidine-5'-diphospho)-2-C-methyl-D-erythritol kinase</fullName>
    </alternativeName>
</protein>
<evidence type="ECO:0000256" key="4">
    <source>
        <dbReference type="ARBA" id="ARBA00022679"/>
    </source>
</evidence>
<keyword evidence="8 10" id="KW-0414">Isoprene biosynthesis</keyword>
<dbReference type="Proteomes" id="UP000348942">
    <property type="component" value="Chromosome 1"/>
</dbReference>
<comment type="function">
    <text evidence="10">Catalyzes the phosphorylation of the position 2 hydroxy group of 4-diphosphocytidyl-2C-methyl-D-erythritol.</text>
</comment>
<keyword evidence="7 10" id="KW-0067">ATP-binding</keyword>
<keyword evidence="6 10" id="KW-0418">Kinase</keyword>
<dbReference type="EMBL" id="CP045699">
    <property type="protein sequence ID" value="QGA64532.1"/>
    <property type="molecule type" value="Genomic_DNA"/>
</dbReference>
<evidence type="ECO:0000256" key="7">
    <source>
        <dbReference type="ARBA" id="ARBA00022840"/>
    </source>
</evidence>
<dbReference type="Gene3D" id="3.30.70.890">
    <property type="entry name" value="GHMP kinase, C-terminal domain"/>
    <property type="match status" value="1"/>
</dbReference>
<dbReference type="Gene3D" id="3.30.230.10">
    <property type="match status" value="1"/>
</dbReference>
<dbReference type="GO" id="GO:0005524">
    <property type="term" value="F:ATP binding"/>
    <property type="evidence" value="ECO:0007669"/>
    <property type="project" value="UniProtKB-UniRule"/>
</dbReference>
<dbReference type="PIRSF" id="PIRSF010376">
    <property type="entry name" value="IspE"/>
    <property type="match status" value="1"/>
</dbReference>
<evidence type="ECO:0000256" key="10">
    <source>
        <dbReference type="HAMAP-Rule" id="MF_00061"/>
    </source>
</evidence>
<evidence type="ECO:0000313" key="14">
    <source>
        <dbReference type="Proteomes" id="UP000348942"/>
    </source>
</evidence>
<keyword evidence="5 10" id="KW-0547">Nucleotide-binding</keyword>
<comment type="similarity">
    <text evidence="1 10">Belongs to the GHMP kinase family. IspE subfamily.</text>
</comment>
<dbReference type="NCBIfam" id="TIGR00154">
    <property type="entry name" value="ispE"/>
    <property type="match status" value="1"/>
</dbReference>
<dbReference type="InterPro" id="IPR014721">
    <property type="entry name" value="Ribsml_uS5_D2-typ_fold_subgr"/>
</dbReference>